<accession>A0AAV1I1L2</accession>
<proteinExistence type="predicted"/>
<comment type="caution">
    <text evidence="2">The sequence shown here is derived from an EMBL/GenBank/DDBJ whole genome shotgun (WGS) entry which is preliminary data.</text>
</comment>
<keyword evidence="3" id="KW-1185">Reference proteome</keyword>
<feature type="signal peptide" evidence="1">
    <location>
        <begin position="1"/>
        <end position="23"/>
    </location>
</feature>
<feature type="chain" id="PRO_5043438197" description="Extracellular protein" evidence="1">
    <location>
        <begin position="24"/>
        <end position="107"/>
    </location>
</feature>
<reference evidence="2 3" key="1">
    <citation type="submission" date="2023-10" db="EMBL/GenBank/DDBJ databases">
        <authorList>
            <person name="Maclean D."/>
            <person name="Macfadyen A."/>
        </authorList>
    </citation>
    <scope>NUCLEOTIDE SEQUENCE [LARGE SCALE GENOMIC DNA]</scope>
</reference>
<name>A0AAV1I1L2_9CHLO</name>
<sequence length="107" mass="11380">MNRWLHALLMTLLCQSMYQVSQARLINARTLPCNAADDAVQQAQPREASQPLSVTLSIGAKRLMQGVFVPNIASGVAAGSIASGQGAGTPQLNYNPAYGRRLKLEAA</sequence>
<keyword evidence="1" id="KW-0732">Signal</keyword>
<evidence type="ECO:0000313" key="2">
    <source>
        <dbReference type="EMBL" id="CAK0772027.1"/>
    </source>
</evidence>
<organism evidence="2 3">
    <name type="scientific">Coccomyxa viridis</name>
    <dbReference type="NCBI Taxonomy" id="1274662"/>
    <lineage>
        <taxon>Eukaryota</taxon>
        <taxon>Viridiplantae</taxon>
        <taxon>Chlorophyta</taxon>
        <taxon>core chlorophytes</taxon>
        <taxon>Trebouxiophyceae</taxon>
        <taxon>Trebouxiophyceae incertae sedis</taxon>
        <taxon>Coccomyxaceae</taxon>
        <taxon>Coccomyxa</taxon>
    </lineage>
</organism>
<evidence type="ECO:0000313" key="3">
    <source>
        <dbReference type="Proteomes" id="UP001314263"/>
    </source>
</evidence>
<evidence type="ECO:0008006" key="4">
    <source>
        <dbReference type="Google" id="ProtNLM"/>
    </source>
</evidence>
<gene>
    <name evidence="2" type="ORF">CVIRNUC_003921</name>
</gene>
<dbReference type="Proteomes" id="UP001314263">
    <property type="component" value="Unassembled WGS sequence"/>
</dbReference>
<evidence type="ECO:0000256" key="1">
    <source>
        <dbReference type="SAM" id="SignalP"/>
    </source>
</evidence>
<dbReference type="EMBL" id="CAUYUE010000005">
    <property type="protein sequence ID" value="CAK0772027.1"/>
    <property type="molecule type" value="Genomic_DNA"/>
</dbReference>
<dbReference type="AlphaFoldDB" id="A0AAV1I1L2"/>
<protein>
    <recommendedName>
        <fullName evidence="4">Extracellular protein</fullName>
    </recommendedName>
</protein>